<reference evidence="1 2" key="1">
    <citation type="submission" date="2019-03" db="EMBL/GenBank/DDBJ databases">
        <title>Genomic Encyclopedia of Type Strains, Phase III (KMG-III): the genomes of soil and plant-associated and newly described type strains.</title>
        <authorList>
            <person name="Whitman W."/>
        </authorList>
    </citation>
    <scope>NUCLEOTIDE SEQUENCE [LARGE SCALE GENOMIC DNA]</scope>
    <source>
        <strain evidence="1 2">VKM Ac-2527</strain>
    </source>
</reference>
<evidence type="ECO:0000313" key="2">
    <source>
        <dbReference type="Proteomes" id="UP000295388"/>
    </source>
</evidence>
<dbReference type="AlphaFoldDB" id="A0A4R6J3F5"/>
<evidence type="ECO:0008006" key="3">
    <source>
        <dbReference type="Google" id="ProtNLM"/>
    </source>
</evidence>
<dbReference type="OrthoDB" id="3396217at2"/>
<dbReference type="RefSeq" id="WP_133805816.1">
    <property type="nucleotide sequence ID" value="NZ_SNWQ01000043.1"/>
</dbReference>
<sequence>MHIALAPFTLKSGVTEETLLKASDDFEAAFVKEQEGVLRRILVRDPKGGYADIVFFDCEETMERVVAAEQDSEACAAFWSIMDDGEYSVFEVLKTYER</sequence>
<name>A0A4R6J3F5_9ACTN</name>
<evidence type="ECO:0000313" key="1">
    <source>
        <dbReference type="EMBL" id="TDO29864.1"/>
    </source>
</evidence>
<keyword evidence="2" id="KW-1185">Reference proteome</keyword>
<dbReference type="EMBL" id="SNWQ01000043">
    <property type="protein sequence ID" value="TDO29864.1"/>
    <property type="molecule type" value="Genomic_DNA"/>
</dbReference>
<organism evidence="1 2">
    <name type="scientific">Kribbella caucasensis</name>
    <dbReference type="NCBI Taxonomy" id="2512215"/>
    <lineage>
        <taxon>Bacteria</taxon>
        <taxon>Bacillati</taxon>
        <taxon>Actinomycetota</taxon>
        <taxon>Actinomycetes</taxon>
        <taxon>Propionibacteriales</taxon>
        <taxon>Kribbellaceae</taxon>
        <taxon>Kribbella</taxon>
    </lineage>
</organism>
<dbReference type="Proteomes" id="UP000295388">
    <property type="component" value="Unassembled WGS sequence"/>
</dbReference>
<protein>
    <recommendedName>
        <fullName evidence="3">ABM domain-containing protein</fullName>
    </recommendedName>
</protein>
<gene>
    <name evidence="1" type="ORF">EV643_14331</name>
</gene>
<comment type="caution">
    <text evidence="1">The sequence shown here is derived from an EMBL/GenBank/DDBJ whole genome shotgun (WGS) entry which is preliminary data.</text>
</comment>
<proteinExistence type="predicted"/>
<accession>A0A4R6J3F5</accession>